<dbReference type="InterPro" id="IPR036890">
    <property type="entry name" value="HATPase_C_sf"/>
</dbReference>
<organism evidence="2 3">
    <name type="scientific">Neorhizobium galegae bv. officinalis</name>
    <dbReference type="NCBI Taxonomy" id="323656"/>
    <lineage>
        <taxon>Bacteria</taxon>
        <taxon>Pseudomonadati</taxon>
        <taxon>Pseudomonadota</taxon>
        <taxon>Alphaproteobacteria</taxon>
        <taxon>Hyphomicrobiales</taxon>
        <taxon>Rhizobiaceae</taxon>
        <taxon>Rhizobium/Agrobacterium group</taxon>
        <taxon>Neorhizobium</taxon>
    </lineage>
</organism>
<dbReference type="RefSeq" id="WP_046667052.1">
    <property type="nucleotide sequence ID" value="NZ_CCRH01000007.1"/>
</dbReference>
<dbReference type="AlphaFoldDB" id="A0A0T7FKU2"/>
<dbReference type="SUPFAM" id="SSF55874">
    <property type="entry name" value="ATPase domain of HSP90 chaperone/DNA topoisomerase II/histidine kinase"/>
    <property type="match status" value="1"/>
</dbReference>
<reference evidence="2 3" key="1">
    <citation type="submission" date="2014-08" db="EMBL/GenBank/DDBJ databases">
        <authorList>
            <person name="Chen Y.-H."/>
        </authorList>
    </citation>
    <scope>NUCLEOTIDE SEQUENCE [LARGE SCALE GENOMIC DNA]</scope>
</reference>
<proteinExistence type="predicted"/>
<feature type="compositionally biased region" description="Basic and acidic residues" evidence="1">
    <location>
        <begin position="438"/>
        <end position="469"/>
    </location>
</feature>
<protein>
    <submittedName>
        <fullName evidence="2">Uncharacterized protein</fullName>
    </submittedName>
</protein>
<name>A0A0T7FKU2_NEOGA</name>
<evidence type="ECO:0000313" key="3">
    <source>
        <dbReference type="Proteomes" id="UP000046176"/>
    </source>
</evidence>
<gene>
    <name evidence="2" type="ORF">NGAL_HAMBI1145_29320</name>
</gene>
<evidence type="ECO:0000313" key="2">
    <source>
        <dbReference type="EMBL" id="CDZ35612.1"/>
    </source>
</evidence>
<sequence length="615" mass="68703">MTSERLTIEDDRFLINRLIGQAPRHTLVREFFMNAQESASLASEGRRLVRIYPTLIEGVRKLTFWNTGPGMSATELRTATNISASINKQMSLKGNFGIGAKVSGLTVSPAGIRYRSCKGGIVHEVTIGYDEEAETFVRFAFDVQGRDESVFDVSYSLRHKVDLSSDWTEVVLMGEDDEHDTIAEPIGRGIRVDRSYVPTQIFRRFAEFKPGVKVTLDVSLTKGGGKDETGKTRALKTLQDVVPLLPNAEAVTCSETGIKIQYTHDPKHANYSHSLSALNNPATSSTSFCALVHRGERYDFRTGKKWSAVAPNYGIPFGSTVLTVEIYIPDEEGLPNQYRDALTTVEERNPITTDDYATKVREMMPEWVKDVIREAHPPRDENLDDLQRDLQKLLDEFRLPTATFVKSIKAPDRTDDSDVGLDEARSAPVDPIDDEEDRFLRGERSNGQRATDKKVRKAPEGAKLSKESQALERAPTIEILDDSAEIDEKQMKGRAGRYYKDAQTLFINGLYSAVDRMTAELELHFAGQTEGEELRKVVLKAAQRSMAFRVGKATCFAISKRLVEGWSIEDLDRATSPESLSLAADDYRQSMGSARKWISAELKVQGFAVEQPEPA</sequence>
<evidence type="ECO:0000256" key="1">
    <source>
        <dbReference type="SAM" id="MobiDB-lite"/>
    </source>
</evidence>
<dbReference type="OrthoDB" id="8404469at2"/>
<feature type="region of interest" description="Disordered" evidence="1">
    <location>
        <begin position="410"/>
        <end position="469"/>
    </location>
</feature>
<dbReference type="EMBL" id="CCRH01000007">
    <property type="protein sequence ID" value="CDZ35612.1"/>
    <property type="molecule type" value="Genomic_DNA"/>
</dbReference>
<dbReference type="Proteomes" id="UP000046176">
    <property type="component" value="Unassembled WGS sequence"/>
</dbReference>
<accession>A0A0T7FKU2</accession>